<proteinExistence type="predicted"/>
<evidence type="ECO:0000259" key="1">
    <source>
        <dbReference type="Pfam" id="PF24024"/>
    </source>
</evidence>
<gene>
    <name evidence="2" type="ORF">St162_gp26</name>
</gene>
<dbReference type="EMBL" id="MF158037">
    <property type="protein sequence ID" value="ATE85611.1"/>
    <property type="molecule type" value="Genomic_DNA"/>
</dbReference>
<feature type="domain" description="DUF7336" evidence="1">
    <location>
        <begin position="1"/>
        <end position="57"/>
    </location>
</feature>
<name>A0A291AX76_9CAUD</name>
<evidence type="ECO:0000313" key="2">
    <source>
        <dbReference type="EMBL" id="ATE85611.1"/>
    </source>
</evidence>
<keyword evidence="3" id="KW-1185">Reference proteome</keyword>
<sequence length="61" mass="7011">MPVYVVCRVYDYEGEAIDSVFDTKAKAETRVAEIERRRGLPLSHPENIYCDGAKVYTEEVQ</sequence>
<reference evidence="2 3" key="1">
    <citation type="submission" date="2017-05" db="EMBL/GenBank/DDBJ databases">
        <title>The isolation and characterization of 16 novel Shigella-infecting phages from the environment.</title>
        <authorList>
            <person name="Doore S.M."/>
            <person name="Schrad J.R."/>
            <person name="Dover J.A."/>
            <person name="Parent K.N."/>
        </authorList>
    </citation>
    <scope>NUCLEOTIDE SEQUENCE [LARGE SCALE GENOMIC DNA]</scope>
</reference>
<dbReference type="Pfam" id="PF24024">
    <property type="entry name" value="DUF7336"/>
    <property type="match status" value="1"/>
</dbReference>
<dbReference type="Proteomes" id="UP000221254">
    <property type="component" value="Segment"/>
</dbReference>
<evidence type="ECO:0000313" key="3">
    <source>
        <dbReference type="Proteomes" id="UP000221254"/>
    </source>
</evidence>
<dbReference type="InterPro" id="IPR055760">
    <property type="entry name" value="DUF7336"/>
</dbReference>
<organism evidence="2 3">
    <name type="scientific">Salmonella phage St162</name>
    <dbReference type="NCBI Taxonomy" id="2024312"/>
    <lineage>
        <taxon>Viruses</taxon>
        <taxon>Duplodnaviria</taxon>
        <taxon>Heunggongvirae</taxon>
        <taxon>Uroviricota</taxon>
        <taxon>Caudoviricetes</taxon>
        <taxon>Sarkviridae</taxon>
        <taxon>Guernseyvirinae</taxon>
        <taxon>Cornellvirus</taxon>
        <taxon>Cornellvirus St162</taxon>
    </lineage>
</organism>
<accession>A0A291AX76</accession>
<protein>
    <recommendedName>
        <fullName evidence="1">DUF7336 domain-containing protein</fullName>
    </recommendedName>
</protein>